<dbReference type="Proteomes" id="UP000037773">
    <property type="component" value="Unassembled WGS sequence"/>
</dbReference>
<dbReference type="EMBL" id="LGCN01000231">
    <property type="protein sequence ID" value="KOT32008.1"/>
    <property type="molecule type" value="Genomic_DNA"/>
</dbReference>
<sequence length="118" mass="12851">MRTRLLRFGLYADEEGLTWVGALADGAVAAHGARPVGRTVLRALPGSGMTTADLYDDLAEQWARENPGRSAGAREPVELRVRLVCSLRTWRAVRKAVLRDLCPQGAAPHACRVPWCTA</sequence>
<dbReference type="PATRIC" id="fig|36816.3.peg.6584"/>
<accession>A0A0M9X6G8</accession>
<name>A0A0M9X6G8_9ACTN</name>
<proteinExistence type="predicted"/>
<protein>
    <submittedName>
        <fullName evidence="1">Uncharacterized protein</fullName>
    </submittedName>
</protein>
<comment type="caution">
    <text evidence="1">The sequence shown here is derived from an EMBL/GenBank/DDBJ whole genome shotgun (WGS) entry which is preliminary data.</text>
</comment>
<organism evidence="1 2">
    <name type="scientific">Streptomyces caelestis</name>
    <dbReference type="NCBI Taxonomy" id="36816"/>
    <lineage>
        <taxon>Bacteria</taxon>
        <taxon>Bacillati</taxon>
        <taxon>Actinomycetota</taxon>
        <taxon>Actinomycetes</taxon>
        <taxon>Kitasatosporales</taxon>
        <taxon>Streptomycetaceae</taxon>
        <taxon>Streptomyces</taxon>
    </lineage>
</organism>
<evidence type="ECO:0000313" key="1">
    <source>
        <dbReference type="EMBL" id="KOT32008.1"/>
    </source>
</evidence>
<dbReference type="AlphaFoldDB" id="A0A0M9X6G8"/>
<reference evidence="1 2" key="1">
    <citation type="submission" date="2015-07" db="EMBL/GenBank/DDBJ databases">
        <authorList>
            <person name="Noorani M."/>
        </authorList>
    </citation>
    <scope>NUCLEOTIDE SEQUENCE [LARGE SCALE GENOMIC DNA]</scope>
    <source>
        <strain evidence="1 2">NRRL B-24567</strain>
    </source>
</reference>
<evidence type="ECO:0000313" key="2">
    <source>
        <dbReference type="Proteomes" id="UP000037773"/>
    </source>
</evidence>
<keyword evidence="2" id="KW-1185">Reference proteome</keyword>
<gene>
    <name evidence="1" type="ORF">ADK41_30465</name>
</gene>
<dbReference type="OrthoDB" id="4282813at2"/>
<dbReference type="RefSeq" id="WP_030829200.1">
    <property type="nucleotide sequence ID" value="NZ_JBFBKA010000025.1"/>
</dbReference>